<keyword evidence="9" id="KW-0275">Fatty acid biosynthesis</keyword>
<evidence type="ECO:0000256" key="11">
    <source>
        <dbReference type="SAM" id="MobiDB-lite"/>
    </source>
</evidence>
<protein>
    <submittedName>
        <fullName evidence="14">Lipoxygenase</fullName>
    </submittedName>
</protein>
<feature type="region of interest" description="Disordered" evidence="11">
    <location>
        <begin position="48"/>
        <end position="72"/>
    </location>
</feature>
<evidence type="ECO:0000256" key="3">
    <source>
        <dbReference type="ARBA" id="ARBA00022723"/>
    </source>
</evidence>
<evidence type="ECO:0000256" key="1">
    <source>
        <dbReference type="ARBA" id="ARBA00009419"/>
    </source>
</evidence>
<sequence>MQAVGVQGAVSALQAVTAGASTESKRVSALSVGVKSSAYHGTAIGDPSVSVGKSKRSAKSSRGSNQARASLTENPLGSVAPLKLGTDADTVEIKGRIVLSRKNLLDLVNIGARIIDDQFDAIFNQLVVLQLVSVDATSAGQPKLSTKSVIEKWVTSTNITEKIIAGQESYAVTFHVPSNFGEIGAFVIRNNHPNEFYLHSVTLESVSGAKYEFPCNSWVYNDSIYKDDRVFFTNKNYLPGQTPSGLKLFRERELVALRGDGKGERAVSDRVYDYAIYNDLGSPNKLVKRPPLGGSKELPYPRRCRTGRAKSLADPLSEVNGSGSYYVPCDEYFSRDKNSGFLAGALKGIAHAVVPAISGLFDTTPNTWDDLDEIFALYADGLDLGQNLSNTQDPKEKAQLVFLDTVFKAQGDDKSVLKYPRPQVVKRNETAWMDDEEYGRQTLAGINPCVIQAVKEFPPKSSLDPKQWGPATALTEKDILPYLEGLSVQEAIKAKRLFIIDYRDMFMPYLERINKTSAKAYAPRSYFFWTSKGTMKPVAIELSLPPTSTKAASNRVFTPPMRKEDKNYYWELAKVHAATIDFGYHELVTHWVRSHAVMEPFVISTHRNLSKLHPVHTLLLPLYKNTMKINSTARQALINANGIIELTFSPGQYSMEMSSKIYGALWRFDQEALPANLIARGMAEPADASQPGGVKLVVDDYPFAKDGLEMWDAIYSYMGKYLNIVYNGSDKAVQDDAELQAWWKEAVEVGHGDKKDAPWWPKANSIKNLTDICATIAWIAGPHHAAVNFGQYAYAGFMPNRPSCCKKLIPEKGSSDETKMLEAPEKWLMNTISTQIATTIVMTVIELLSTHAVDEEYQGKRLNDNWTSHPEIKAAFSEFSAKMEALQRKLEQRNADPKLLNRSGPANVPYTLLYPYSETSGLTGKGVPYSVSI</sequence>
<keyword evidence="7" id="KW-0560">Oxidoreductase</keyword>
<evidence type="ECO:0000256" key="4">
    <source>
        <dbReference type="ARBA" id="ARBA00022767"/>
    </source>
</evidence>
<keyword evidence="2" id="KW-0444">Lipid biosynthesis</keyword>
<keyword evidence="3" id="KW-0479">Metal-binding</keyword>
<evidence type="ECO:0000256" key="5">
    <source>
        <dbReference type="ARBA" id="ARBA00022832"/>
    </source>
</evidence>
<feature type="domain" description="PLAT" evidence="12">
    <location>
        <begin position="108"/>
        <end position="233"/>
    </location>
</feature>
<reference evidence="14" key="1">
    <citation type="submission" date="2012-09" db="EMBL/GenBank/DDBJ databases">
        <title>Molecular characterization of Lipoxygenases from floating liverwort.</title>
        <authorList>
            <person name="Jisaka M."/>
            <person name="Nishimura K."/>
            <person name="Nagaya T."/>
            <person name="Yokota K."/>
        </authorList>
    </citation>
    <scope>NUCLEOTIDE SEQUENCE</scope>
</reference>
<dbReference type="Pfam" id="PF01477">
    <property type="entry name" value="PLAT"/>
    <property type="match status" value="1"/>
</dbReference>
<keyword evidence="4" id="KW-0925">Oxylipin biosynthesis</keyword>
<dbReference type="Gene3D" id="4.10.372.10">
    <property type="entry name" value="Lipoxygenase-1, Domain 3"/>
    <property type="match status" value="1"/>
</dbReference>
<evidence type="ECO:0000256" key="9">
    <source>
        <dbReference type="ARBA" id="ARBA00023160"/>
    </source>
</evidence>
<gene>
    <name evidence="14" type="primary">RnLOX1</name>
</gene>
<dbReference type="SMART" id="SM00308">
    <property type="entry name" value="LH2"/>
    <property type="match status" value="1"/>
</dbReference>
<keyword evidence="8" id="KW-0443">Lipid metabolism</keyword>
<dbReference type="InterPro" id="IPR000907">
    <property type="entry name" value="LipOase"/>
</dbReference>
<accession>M4ZI08</accession>
<comment type="similarity">
    <text evidence="1">Belongs to the lipoxygenase family.</text>
</comment>
<dbReference type="Gene3D" id="3.10.450.60">
    <property type="match status" value="1"/>
</dbReference>
<dbReference type="SUPFAM" id="SSF49723">
    <property type="entry name" value="Lipase/lipooxygenase domain (PLAT/LH2 domain)"/>
    <property type="match status" value="1"/>
</dbReference>
<dbReference type="GO" id="GO:0016702">
    <property type="term" value="F:oxidoreductase activity, acting on single donors with incorporation of molecular oxygen, incorporation of two atoms of oxygen"/>
    <property type="evidence" value="ECO:0007669"/>
    <property type="project" value="InterPro"/>
</dbReference>
<evidence type="ECO:0000256" key="6">
    <source>
        <dbReference type="ARBA" id="ARBA00022964"/>
    </source>
</evidence>
<evidence type="ECO:0000256" key="2">
    <source>
        <dbReference type="ARBA" id="ARBA00022516"/>
    </source>
</evidence>
<evidence type="ECO:0000256" key="10">
    <source>
        <dbReference type="PROSITE-ProRule" id="PRU00152"/>
    </source>
</evidence>
<keyword evidence="6" id="KW-0223">Dioxygenase</keyword>
<feature type="domain" description="Lipoxygenase" evidence="13">
    <location>
        <begin position="236"/>
        <end position="933"/>
    </location>
</feature>
<dbReference type="Pfam" id="PF00305">
    <property type="entry name" value="Lipoxygenase"/>
    <property type="match status" value="1"/>
</dbReference>
<dbReference type="Gene3D" id="2.60.60.20">
    <property type="entry name" value="PLAT/LH2 domain"/>
    <property type="match status" value="1"/>
</dbReference>
<dbReference type="AlphaFoldDB" id="M4ZI08"/>
<keyword evidence="5" id="KW-0276">Fatty acid metabolism</keyword>
<dbReference type="GO" id="GO:0034440">
    <property type="term" value="P:lipid oxidation"/>
    <property type="evidence" value="ECO:0007669"/>
    <property type="project" value="InterPro"/>
</dbReference>
<dbReference type="Gene3D" id="1.20.245.10">
    <property type="entry name" value="Lipoxygenase-1, Domain 5"/>
    <property type="match status" value="1"/>
</dbReference>
<evidence type="ECO:0000256" key="8">
    <source>
        <dbReference type="ARBA" id="ARBA00023098"/>
    </source>
</evidence>
<dbReference type="InterPro" id="IPR036226">
    <property type="entry name" value="LipOase_C_sf"/>
</dbReference>
<dbReference type="Gene3D" id="4.10.375.10">
    <property type="entry name" value="Lipoxygenase-1, Domain 2"/>
    <property type="match status" value="1"/>
</dbReference>
<evidence type="ECO:0000256" key="7">
    <source>
        <dbReference type="ARBA" id="ARBA00023002"/>
    </source>
</evidence>
<dbReference type="InterPro" id="IPR013819">
    <property type="entry name" value="LipOase_C"/>
</dbReference>
<dbReference type="PROSITE" id="PS51393">
    <property type="entry name" value="LIPOXYGENASE_3"/>
    <property type="match status" value="1"/>
</dbReference>
<dbReference type="InterPro" id="IPR027433">
    <property type="entry name" value="Lipoxygenase_dom_3"/>
</dbReference>
<name>M4ZI08_RICNA</name>
<comment type="caution">
    <text evidence="10">Lacks conserved residue(s) required for the propagation of feature annotation.</text>
</comment>
<dbReference type="InterPro" id="IPR001246">
    <property type="entry name" value="LipOase_plant"/>
</dbReference>
<dbReference type="InterPro" id="IPR036392">
    <property type="entry name" value="PLAT/LH2_dom_sf"/>
</dbReference>
<evidence type="ECO:0000259" key="13">
    <source>
        <dbReference type="PROSITE" id="PS51393"/>
    </source>
</evidence>
<dbReference type="GO" id="GO:0006633">
    <property type="term" value="P:fatty acid biosynthetic process"/>
    <property type="evidence" value="ECO:0007669"/>
    <property type="project" value="UniProtKB-KW"/>
</dbReference>
<dbReference type="GO" id="GO:0046872">
    <property type="term" value="F:metal ion binding"/>
    <property type="evidence" value="ECO:0007669"/>
    <property type="project" value="UniProtKB-KW"/>
</dbReference>
<dbReference type="PRINTS" id="PR00468">
    <property type="entry name" value="PLTLPOXGNASE"/>
</dbReference>
<organism evidence="14">
    <name type="scientific">Ricciocarpos natans</name>
    <name type="common">Liverwort</name>
    <dbReference type="NCBI Taxonomy" id="53035"/>
    <lineage>
        <taxon>Eukaryota</taxon>
        <taxon>Viridiplantae</taxon>
        <taxon>Streptophyta</taxon>
        <taxon>Embryophyta</taxon>
        <taxon>Marchantiophyta</taxon>
        <taxon>Marchantiopsida</taxon>
        <taxon>Marchantiidae</taxon>
        <taxon>Marchantiales</taxon>
        <taxon>Ricciaceae</taxon>
        <taxon>Ricciocarpos</taxon>
    </lineage>
</organism>
<dbReference type="PANTHER" id="PTHR11771">
    <property type="entry name" value="LIPOXYGENASE"/>
    <property type="match status" value="1"/>
</dbReference>
<dbReference type="PROSITE" id="PS50095">
    <property type="entry name" value="PLAT"/>
    <property type="match status" value="1"/>
</dbReference>
<evidence type="ECO:0000259" key="12">
    <source>
        <dbReference type="PROSITE" id="PS50095"/>
    </source>
</evidence>
<dbReference type="EMBL" id="AB746846">
    <property type="protein sequence ID" value="BAM95905.1"/>
    <property type="molecule type" value="mRNA"/>
</dbReference>
<dbReference type="InterPro" id="IPR001024">
    <property type="entry name" value="PLAT/LH2_dom"/>
</dbReference>
<dbReference type="PRINTS" id="PR00087">
    <property type="entry name" value="LIPOXYGENASE"/>
</dbReference>
<dbReference type="GO" id="GO:0031408">
    <property type="term" value="P:oxylipin biosynthetic process"/>
    <property type="evidence" value="ECO:0007669"/>
    <property type="project" value="UniProtKB-KW"/>
</dbReference>
<proteinExistence type="evidence at transcript level"/>
<evidence type="ECO:0000313" key="14">
    <source>
        <dbReference type="EMBL" id="BAM95905.1"/>
    </source>
</evidence>
<dbReference type="SUPFAM" id="SSF48484">
    <property type="entry name" value="Lipoxigenase"/>
    <property type="match status" value="1"/>
</dbReference>